<comment type="caution">
    <text evidence="8">The sequence shown here is derived from an EMBL/GenBank/DDBJ whole genome shotgun (WGS) entry which is preliminary data.</text>
</comment>
<reference evidence="9" key="1">
    <citation type="journal article" date="2019" name="Int. J. Syst. Evol. Microbiol.">
        <title>The Global Catalogue of Microorganisms (GCM) 10K type strain sequencing project: providing services to taxonomists for standard genome sequencing and annotation.</title>
        <authorList>
            <consortium name="The Broad Institute Genomics Platform"/>
            <consortium name="The Broad Institute Genome Sequencing Center for Infectious Disease"/>
            <person name="Wu L."/>
            <person name="Ma J."/>
        </authorList>
    </citation>
    <scope>NUCLEOTIDE SEQUENCE [LARGE SCALE GENOMIC DNA]</scope>
    <source>
        <strain evidence="9">CCM 8939</strain>
    </source>
</reference>
<evidence type="ECO:0000313" key="8">
    <source>
        <dbReference type="EMBL" id="GGI23669.1"/>
    </source>
</evidence>
<gene>
    <name evidence="8" type="ORF">GCM10008119_08800</name>
</gene>
<dbReference type="PANTHER" id="PTHR30294">
    <property type="entry name" value="MEMBRANE COMPONENT OF ABC TRANSPORTER YHHJ-RELATED"/>
    <property type="match status" value="1"/>
</dbReference>
<keyword evidence="4 6" id="KW-1133">Transmembrane helix</keyword>
<keyword evidence="9" id="KW-1185">Reference proteome</keyword>
<feature type="transmembrane region" description="Helical" evidence="6">
    <location>
        <begin position="260"/>
        <end position="280"/>
    </location>
</feature>
<dbReference type="PANTHER" id="PTHR30294:SF29">
    <property type="entry name" value="MULTIDRUG ABC TRANSPORTER PERMEASE YBHS-RELATED"/>
    <property type="match status" value="1"/>
</dbReference>
<evidence type="ECO:0000256" key="6">
    <source>
        <dbReference type="SAM" id="Phobius"/>
    </source>
</evidence>
<organism evidence="8 9">
    <name type="scientific">Pedobacter mendelii</name>
    <dbReference type="NCBI Taxonomy" id="1908240"/>
    <lineage>
        <taxon>Bacteria</taxon>
        <taxon>Pseudomonadati</taxon>
        <taxon>Bacteroidota</taxon>
        <taxon>Sphingobacteriia</taxon>
        <taxon>Sphingobacteriales</taxon>
        <taxon>Sphingobacteriaceae</taxon>
        <taxon>Pedobacter</taxon>
    </lineage>
</organism>
<protein>
    <recommendedName>
        <fullName evidence="7">ABC-type uncharacterized transport system domain-containing protein</fullName>
    </recommendedName>
</protein>
<evidence type="ECO:0000256" key="4">
    <source>
        <dbReference type="ARBA" id="ARBA00022989"/>
    </source>
</evidence>
<feature type="transmembrane region" description="Helical" evidence="6">
    <location>
        <begin position="149"/>
        <end position="168"/>
    </location>
</feature>
<feature type="domain" description="ABC-type uncharacterised transport system" evidence="7">
    <location>
        <begin position="457"/>
        <end position="693"/>
    </location>
</feature>
<evidence type="ECO:0000256" key="3">
    <source>
        <dbReference type="ARBA" id="ARBA00022692"/>
    </source>
</evidence>
<feature type="transmembrane region" description="Helical" evidence="6">
    <location>
        <begin position="124"/>
        <end position="143"/>
    </location>
</feature>
<accession>A0ABQ2BDW8</accession>
<comment type="subcellular location">
    <subcellularLocation>
        <location evidence="1">Cell membrane</location>
        <topology evidence="1">Multi-pass membrane protein</topology>
    </subcellularLocation>
</comment>
<dbReference type="InterPro" id="IPR019196">
    <property type="entry name" value="ABC_transp_unknown"/>
</dbReference>
<evidence type="ECO:0000259" key="7">
    <source>
        <dbReference type="Pfam" id="PF09822"/>
    </source>
</evidence>
<evidence type="ECO:0000313" key="9">
    <source>
        <dbReference type="Proteomes" id="UP000645390"/>
    </source>
</evidence>
<feature type="transmembrane region" description="Helical" evidence="6">
    <location>
        <begin position="232"/>
        <end position="248"/>
    </location>
</feature>
<dbReference type="EMBL" id="BMDJ01000002">
    <property type="protein sequence ID" value="GGI23669.1"/>
    <property type="molecule type" value="Genomic_DNA"/>
</dbReference>
<name>A0ABQ2BDW8_9SPHI</name>
<proteinExistence type="predicted"/>
<keyword evidence="2" id="KW-1003">Cell membrane</keyword>
<keyword evidence="5 6" id="KW-0472">Membrane</keyword>
<sequence length="767" mass="86277">MKTTLKIAKLELSILFYSPIAWFLSVVFVFQCGLFYTSIIETHLTNQEIGGGMLRSLNYLTSGVFGMQRGLYGDVLKKVYLYLPLLTMGVISREISSGTIKLLYSSPVKISQIIFGKFMALMTYNLILIFILLIFVFTGILNIKQIDIGLVFTGLLAVYLLLCTYAAIGLFMSCLSSYQIVAAISTLVVFAILAYVGTIWQSSAFFREISYFLSINGRAEKIIYGLINTKDVAYFIIIIALFLGFSMIKLQSARTPKSEILFTIGQYLGLTIIAFLLGYITSLPSFIAYYDPTVNETQTLTPTTQKVLKELGDAPLEVTSYINLVDQRFGMGNPASRNYDRERWEPYLRFKPNISFKYVYYYDEPSKDQTLSKFYPGKTLKEIAQQSAKSWKLDFNDFKSPAEIRKIINLVPEQNRYVMQLKYKDRTTFLRLFDDQIQFPTETETSAALKRLTVKLPKILFVVGQFERSKEKLGDRDYGFFVSMITNRNAMVNQGFDTDTINLARQDIPNDITLLVIADPKISFKGEALEKIHKYIEKGGNLFVAGEPGKQAVVNPIIKPLGVSLMEGMLVQKSDDAAPEFLKAKLTRYSASLSTNLNFNFKENIQVRMPGSSALLYEKNSAFTIKPLLISDQKTSWLTKKQIISDSTTLKFSSANGDVSGAFPVALSLQRNVQGKEQRIIVSGDADFLSSAEVRGWGSANRDLYMPLTGWFTNGQFPIDTSRPLSQDKRLNLTAGGLTALKVMYLGLFPGLIVLIGTVLLIKRKRK</sequence>
<feature type="transmembrane region" description="Helical" evidence="6">
    <location>
        <begin position="743"/>
        <end position="762"/>
    </location>
</feature>
<dbReference type="InterPro" id="IPR051449">
    <property type="entry name" value="ABC-2_transporter_component"/>
</dbReference>
<feature type="transmembrane region" description="Helical" evidence="6">
    <location>
        <begin position="12"/>
        <end position="36"/>
    </location>
</feature>
<feature type="transmembrane region" description="Helical" evidence="6">
    <location>
        <begin position="180"/>
        <end position="200"/>
    </location>
</feature>
<dbReference type="Pfam" id="PF12679">
    <property type="entry name" value="ABC2_membrane_2"/>
    <property type="match status" value="1"/>
</dbReference>
<dbReference type="Pfam" id="PF09822">
    <property type="entry name" value="ABC_transp_aux"/>
    <property type="match status" value="1"/>
</dbReference>
<evidence type="ECO:0000256" key="5">
    <source>
        <dbReference type="ARBA" id="ARBA00023136"/>
    </source>
</evidence>
<evidence type="ECO:0000256" key="1">
    <source>
        <dbReference type="ARBA" id="ARBA00004651"/>
    </source>
</evidence>
<evidence type="ECO:0000256" key="2">
    <source>
        <dbReference type="ARBA" id="ARBA00022475"/>
    </source>
</evidence>
<keyword evidence="3 6" id="KW-0812">Transmembrane</keyword>
<dbReference type="RefSeq" id="WP_188412046.1">
    <property type="nucleotide sequence ID" value="NZ_BMDJ01000002.1"/>
</dbReference>
<dbReference type="Proteomes" id="UP000645390">
    <property type="component" value="Unassembled WGS sequence"/>
</dbReference>